<dbReference type="EMBL" id="FMIC01000002">
    <property type="protein sequence ID" value="SCL69921.1"/>
    <property type="molecule type" value="Genomic_DNA"/>
</dbReference>
<dbReference type="PRINTS" id="PR00081">
    <property type="entry name" value="GDHRDH"/>
</dbReference>
<keyword evidence="2" id="KW-0560">Oxidoreductase</keyword>
<dbReference type="Proteomes" id="UP000199343">
    <property type="component" value="Unassembled WGS sequence"/>
</dbReference>
<dbReference type="STRING" id="47871.GA0070608_4173"/>
<dbReference type="Pfam" id="PF13561">
    <property type="entry name" value="adh_short_C2"/>
    <property type="match status" value="1"/>
</dbReference>
<dbReference type="CDD" id="cd05233">
    <property type="entry name" value="SDR_c"/>
    <property type="match status" value="1"/>
</dbReference>
<comment type="similarity">
    <text evidence="1">Belongs to the short-chain dehydrogenases/reductases (SDR) family.</text>
</comment>
<dbReference type="SUPFAM" id="SSF51735">
    <property type="entry name" value="NAD(P)-binding Rossmann-fold domains"/>
    <property type="match status" value="1"/>
</dbReference>
<accession>A0A1C6VUB5</accession>
<reference evidence="4" key="1">
    <citation type="submission" date="2016-06" db="EMBL/GenBank/DDBJ databases">
        <authorList>
            <person name="Varghese N."/>
            <person name="Submissions Spin"/>
        </authorList>
    </citation>
    <scope>NUCLEOTIDE SEQUENCE [LARGE SCALE GENOMIC DNA]</scope>
    <source>
        <strain evidence="4">DSM 43363</strain>
    </source>
</reference>
<proteinExistence type="inferred from homology"/>
<evidence type="ECO:0000256" key="1">
    <source>
        <dbReference type="ARBA" id="ARBA00006484"/>
    </source>
</evidence>
<evidence type="ECO:0000313" key="4">
    <source>
        <dbReference type="Proteomes" id="UP000199343"/>
    </source>
</evidence>
<dbReference type="Gene3D" id="3.40.50.720">
    <property type="entry name" value="NAD(P)-binding Rossmann-like Domain"/>
    <property type="match status" value="1"/>
</dbReference>
<organism evidence="3 4">
    <name type="scientific">Micromonospora peucetia</name>
    <dbReference type="NCBI Taxonomy" id="47871"/>
    <lineage>
        <taxon>Bacteria</taxon>
        <taxon>Bacillati</taxon>
        <taxon>Actinomycetota</taxon>
        <taxon>Actinomycetes</taxon>
        <taxon>Micromonosporales</taxon>
        <taxon>Micromonosporaceae</taxon>
        <taxon>Micromonospora</taxon>
    </lineage>
</organism>
<evidence type="ECO:0000313" key="3">
    <source>
        <dbReference type="EMBL" id="SCL69921.1"/>
    </source>
</evidence>
<dbReference type="PANTHER" id="PTHR43639">
    <property type="entry name" value="OXIDOREDUCTASE, SHORT-CHAIN DEHYDROGENASE/REDUCTASE FAMILY (AFU_ORTHOLOGUE AFUA_5G02870)"/>
    <property type="match status" value="1"/>
</dbReference>
<dbReference type="GO" id="GO:0016491">
    <property type="term" value="F:oxidoreductase activity"/>
    <property type="evidence" value="ECO:0007669"/>
    <property type="project" value="UniProtKB-KW"/>
</dbReference>
<dbReference type="InterPro" id="IPR036291">
    <property type="entry name" value="NAD(P)-bd_dom_sf"/>
</dbReference>
<protein>
    <submittedName>
        <fullName evidence="3">NAD(P)-dependent dehydrogenase, short-chain alcohol dehydrogenase family</fullName>
    </submittedName>
</protein>
<dbReference type="PANTHER" id="PTHR43639:SF1">
    <property type="entry name" value="SHORT-CHAIN DEHYDROGENASE_REDUCTASE FAMILY PROTEIN"/>
    <property type="match status" value="1"/>
</dbReference>
<sequence length="300" mass="30998">MTAPAPPDSSCPHRPLPLSTAPFQEFVVTDQSPPTTPTSALPVPADFAHRTGVALVTGGSGGIGRVVALELARRGSAVVITYRSNAEAARQVLDVLPPVASGTHSAHHLDLTDAEATAALVTELTASHGPLHTIVHAAGPHVPMRHLSTVSPGQFATQVANDTTAFFTLVSACLPALRESRGNVVAITTAATVRYPARDGLSAAPKAAVEALVRAFANEEGRFGIRFNCVGPGMLTDGMAERLISSGDLDERALAVARSSTPLRRFGAALDIAEAACFLASDRANFVTGQKLDVDGGFGV</sequence>
<dbReference type="InterPro" id="IPR002347">
    <property type="entry name" value="SDR_fam"/>
</dbReference>
<dbReference type="AlphaFoldDB" id="A0A1C6VUB5"/>
<evidence type="ECO:0000256" key="2">
    <source>
        <dbReference type="ARBA" id="ARBA00023002"/>
    </source>
</evidence>
<gene>
    <name evidence="3" type="ORF">GA0070608_4173</name>
</gene>
<name>A0A1C6VUB5_9ACTN</name>